<name>A0A5N5UI66_9EURY</name>
<evidence type="ECO:0000313" key="3">
    <source>
        <dbReference type="EMBL" id="KAB7518395.1"/>
    </source>
</evidence>
<dbReference type="AlphaFoldDB" id="A0A5N5UI66"/>
<dbReference type="EMBL" id="QKKZ01000004">
    <property type="protein sequence ID" value="KAB7513389.1"/>
    <property type="molecule type" value="Genomic_DNA"/>
</dbReference>
<dbReference type="RefSeq" id="WP_152119286.1">
    <property type="nucleotide sequence ID" value="NZ_QJOW01000001.1"/>
</dbReference>
<sequence length="164" mass="17458">MDRQFLAVTAASVLLLGGGIGAGVYLDSTGTFDQRAEAAPAVTYFEGGNATCLPADTDAPMVTINNDTEGSYVSIDGVIPVDRNRARVTNATLEQLDRTTYELTYTTASRTLDCPEGRAPTVDAQTAVQLPHPGPELFGVELLYPDGTEYRIRKTGGDPSVEEI</sequence>
<reference evidence="4 5" key="1">
    <citation type="submission" date="2019-10" db="EMBL/GenBank/DDBJ databases">
        <title>Unraveling microbial dark matter from salterns through culturing: the case of the genus Halosegnis.</title>
        <authorList>
            <person name="Duran-Viseras A."/>
            <person name="Andrei A.-S."/>
            <person name="Vera-Gargallo B."/>
            <person name="Ghai R."/>
            <person name="Sanchez-Porro C."/>
            <person name="Ventosa A."/>
        </authorList>
    </citation>
    <scope>NUCLEOTIDE SEQUENCE [LARGE SCALE GENOMIC DNA]</scope>
    <source>
        <strain evidence="3 5">F17-44</strain>
        <strain evidence="1 6">F18-79</strain>
        <strain evidence="2 4">F19-13</strain>
    </source>
</reference>
<proteinExistence type="predicted"/>
<accession>A0A5N5U4L4</accession>
<organism evidence="3 5">
    <name type="scientific">Halosegnis rubeus</name>
    <dbReference type="NCBI Taxonomy" id="2212850"/>
    <lineage>
        <taxon>Archaea</taxon>
        <taxon>Methanobacteriati</taxon>
        <taxon>Methanobacteriota</taxon>
        <taxon>Stenosarchaea group</taxon>
        <taxon>Halobacteria</taxon>
        <taxon>Halobacteriales</taxon>
        <taxon>Natronomonadaceae</taxon>
        <taxon>Halosegnis</taxon>
    </lineage>
</organism>
<gene>
    <name evidence="1" type="ORF">DM867_10440</name>
    <name evidence="3" type="ORF">DMP03_03295</name>
    <name evidence="2" type="ORF">DP108_10185</name>
</gene>
<dbReference type="OrthoDB" id="375166at2157"/>
<evidence type="ECO:0000313" key="5">
    <source>
        <dbReference type="Proteomes" id="UP000326302"/>
    </source>
</evidence>
<evidence type="ECO:0000313" key="1">
    <source>
        <dbReference type="EMBL" id="KAB7513389.1"/>
    </source>
</evidence>
<evidence type="ECO:0000313" key="4">
    <source>
        <dbReference type="Proteomes" id="UP000326207"/>
    </source>
</evidence>
<dbReference type="Proteomes" id="UP000326865">
    <property type="component" value="Unassembled WGS sequence"/>
</dbReference>
<dbReference type="EMBL" id="QMDY01000005">
    <property type="protein sequence ID" value="KAB7517372.1"/>
    <property type="molecule type" value="Genomic_DNA"/>
</dbReference>
<evidence type="ECO:0000313" key="6">
    <source>
        <dbReference type="Proteomes" id="UP000326865"/>
    </source>
</evidence>
<accession>A0A5N5UI66</accession>
<protein>
    <submittedName>
        <fullName evidence="3">Uncharacterized protein</fullName>
    </submittedName>
</protein>
<evidence type="ECO:0000313" key="2">
    <source>
        <dbReference type="EMBL" id="KAB7517372.1"/>
    </source>
</evidence>
<dbReference type="Proteomes" id="UP000326207">
    <property type="component" value="Unassembled WGS sequence"/>
</dbReference>
<keyword evidence="6" id="KW-1185">Reference proteome</keyword>
<dbReference type="EMBL" id="QJOW01000001">
    <property type="protein sequence ID" value="KAB7518395.1"/>
    <property type="molecule type" value="Genomic_DNA"/>
</dbReference>
<accession>A0A5N5UJ25</accession>
<dbReference type="Proteomes" id="UP000326302">
    <property type="component" value="Unassembled WGS sequence"/>
</dbReference>
<comment type="caution">
    <text evidence="3">The sequence shown here is derived from an EMBL/GenBank/DDBJ whole genome shotgun (WGS) entry which is preliminary data.</text>
</comment>